<keyword evidence="5" id="KW-0902">Two-component regulatory system</keyword>
<keyword evidence="9" id="KW-1185">Reference proteome</keyword>
<dbReference type="GO" id="GO:0004673">
    <property type="term" value="F:protein histidine kinase activity"/>
    <property type="evidence" value="ECO:0007669"/>
    <property type="project" value="UniProtKB-EC"/>
</dbReference>
<dbReference type="AlphaFoldDB" id="A0A1U7HK22"/>
<dbReference type="STRING" id="247279.NIES1031_16505"/>
<feature type="domain" description="Histidine kinase/HSP90-like ATPase" evidence="7">
    <location>
        <begin position="52"/>
        <end position="107"/>
    </location>
</feature>
<keyword evidence="6" id="KW-0812">Transmembrane</keyword>
<organism evidence="8 9">
    <name type="scientific">Chroogloeocystis siderophila 5.2 s.c.1</name>
    <dbReference type="NCBI Taxonomy" id="247279"/>
    <lineage>
        <taxon>Bacteria</taxon>
        <taxon>Bacillati</taxon>
        <taxon>Cyanobacteriota</taxon>
        <taxon>Cyanophyceae</taxon>
        <taxon>Oscillatoriophycideae</taxon>
        <taxon>Chroococcales</taxon>
        <taxon>Chroococcaceae</taxon>
        <taxon>Chroogloeocystis</taxon>
    </lineage>
</organism>
<keyword evidence="6" id="KW-0472">Membrane</keyword>
<dbReference type="Gene3D" id="3.30.565.10">
    <property type="entry name" value="Histidine kinase-like ATPase, C-terminal domain"/>
    <property type="match status" value="1"/>
</dbReference>
<dbReference type="Pfam" id="PF02518">
    <property type="entry name" value="HATPase_c"/>
    <property type="match status" value="1"/>
</dbReference>
<dbReference type="InterPro" id="IPR003594">
    <property type="entry name" value="HATPase_dom"/>
</dbReference>
<sequence>MVVGLGIGKAIALIFIAIGAVWLTQQALEPIKKSFQRTQRIYGGCFARTAQSLDNAIKYTITGSSVIISIVQQKRCIVVRVEDDGIGIAPEYLPFVFQRFWRADKARSLFITTILFIGIASFHLVLVTSELLGYVSPVEVL</sequence>
<evidence type="ECO:0000256" key="2">
    <source>
        <dbReference type="ARBA" id="ARBA00012438"/>
    </source>
</evidence>
<evidence type="ECO:0000259" key="7">
    <source>
        <dbReference type="Pfam" id="PF02518"/>
    </source>
</evidence>
<dbReference type="Proteomes" id="UP000185984">
    <property type="component" value="Unassembled WGS sequence"/>
</dbReference>
<keyword evidence="4" id="KW-0418">Kinase</keyword>
<dbReference type="InterPro" id="IPR036890">
    <property type="entry name" value="HATPase_C_sf"/>
</dbReference>
<dbReference type="EC" id="2.7.13.3" evidence="2"/>
<keyword evidence="3" id="KW-0808">Transferase</keyword>
<reference evidence="8 9" key="1">
    <citation type="submission" date="2016-11" db="EMBL/GenBank/DDBJ databases">
        <title>Draft Genome Sequences of Nine Cyanobacterial Strains from Diverse Habitats.</title>
        <authorList>
            <person name="Zhu T."/>
            <person name="Hou S."/>
            <person name="Lu X."/>
            <person name="Hess W.R."/>
        </authorList>
    </citation>
    <scope>NUCLEOTIDE SEQUENCE [LARGE SCALE GENOMIC DNA]</scope>
    <source>
        <strain evidence="8 9">5.2 s.c.1</strain>
    </source>
</reference>
<evidence type="ECO:0000256" key="6">
    <source>
        <dbReference type="SAM" id="Phobius"/>
    </source>
</evidence>
<evidence type="ECO:0000313" key="8">
    <source>
        <dbReference type="EMBL" id="OKH23901.1"/>
    </source>
</evidence>
<evidence type="ECO:0000256" key="1">
    <source>
        <dbReference type="ARBA" id="ARBA00000085"/>
    </source>
</evidence>
<accession>A0A1U7HK22</accession>
<dbReference type="GO" id="GO:0000160">
    <property type="term" value="P:phosphorelay signal transduction system"/>
    <property type="evidence" value="ECO:0007669"/>
    <property type="project" value="UniProtKB-KW"/>
</dbReference>
<protein>
    <recommendedName>
        <fullName evidence="2">histidine kinase</fullName>
        <ecNumber evidence="2">2.7.13.3</ecNumber>
    </recommendedName>
</protein>
<dbReference type="PANTHER" id="PTHR43711:SF1">
    <property type="entry name" value="HISTIDINE KINASE 1"/>
    <property type="match status" value="1"/>
</dbReference>
<dbReference type="InterPro" id="IPR050736">
    <property type="entry name" value="Sensor_HK_Regulatory"/>
</dbReference>
<evidence type="ECO:0000256" key="5">
    <source>
        <dbReference type="ARBA" id="ARBA00023012"/>
    </source>
</evidence>
<dbReference type="SUPFAM" id="SSF55874">
    <property type="entry name" value="ATPase domain of HSP90 chaperone/DNA topoisomerase II/histidine kinase"/>
    <property type="match status" value="1"/>
</dbReference>
<feature type="transmembrane region" description="Helical" evidence="6">
    <location>
        <begin position="109"/>
        <end position="135"/>
    </location>
</feature>
<proteinExistence type="predicted"/>
<evidence type="ECO:0000256" key="4">
    <source>
        <dbReference type="ARBA" id="ARBA00022777"/>
    </source>
</evidence>
<comment type="catalytic activity">
    <reaction evidence="1">
        <text>ATP + protein L-histidine = ADP + protein N-phospho-L-histidine.</text>
        <dbReference type="EC" id="2.7.13.3"/>
    </reaction>
</comment>
<evidence type="ECO:0000256" key="3">
    <source>
        <dbReference type="ARBA" id="ARBA00022679"/>
    </source>
</evidence>
<name>A0A1U7HK22_9CHRO</name>
<evidence type="ECO:0000313" key="9">
    <source>
        <dbReference type="Proteomes" id="UP000185984"/>
    </source>
</evidence>
<dbReference type="PANTHER" id="PTHR43711">
    <property type="entry name" value="TWO-COMPONENT HISTIDINE KINASE"/>
    <property type="match status" value="1"/>
</dbReference>
<dbReference type="RefSeq" id="WP_073550613.1">
    <property type="nucleotide sequence ID" value="NZ_CAWMVK010000006.1"/>
</dbReference>
<dbReference type="EMBL" id="MRCC01000014">
    <property type="protein sequence ID" value="OKH23901.1"/>
    <property type="molecule type" value="Genomic_DNA"/>
</dbReference>
<comment type="caution">
    <text evidence="8">The sequence shown here is derived from an EMBL/GenBank/DDBJ whole genome shotgun (WGS) entry which is preliminary data.</text>
</comment>
<keyword evidence="6" id="KW-1133">Transmembrane helix</keyword>
<gene>
    <name evidence="8" type="ORF">NIES1031_16505</name>
</gene>
<dbReference type="CDD" id="cd00075">
    <property type="entry name" value="HATPase"/>
    <property type="match status" value="1"/>
</dbReference>
<feature type="transmembrane region" description="Helical" evidence="6">
    <location>
        <begin position="6"/>
        <end position="24"/>
    </location>
</feature>